<dbReference type="OrthoDB" id="214513at2157"/>
<dbReference type="AlphaFoldDB" id="L9WQB0"/>
<sequence length="167" mass="18187">MTLVADTSALVSIASTDDARKTALPLLVDGYDVIVPERVLEELESIAAYEDAHGTAARAVLDERKRLTIRAADLDPEFPLDDGENAAVQLADELEATFFYCDEYNQLALVHASLSDARLVTTPRLLKAFVVNGNCSATTAKALLEGIAQQRSWDGNAYVQQATRLFE</sequence>
<dbReference type="InterPro" id="IPR029060">
    <property type="entry name" value="PIN-like_dom_sf"/>
</dbReference>
<dbReference type="eggNOG" id="arCOG04493">
    <property type="taxonomic scope" value="Archaea"/>
</dbReference>
<dbReference type="Pfam" id="PF11848">
    <property type="entry name" value="DUF3368"/>
    <property type="match status" value="1"/>
</dbReference>
<dbReference type="PATRIC" id="fig|1227499.3.peg.3512"/>
<proteinExistence type="predicted"/>
<protein>
    <submittedName>
        <fullName evidence="1">Uncharacterized protein</fullName>
    </submittedName>
</protein>
<dbReference type="STRING" id="1227499.C493_17106"/>
<reference evidence="1 2" key="1">
    <citation type="journal article" date="2014" name="PLoS Genet.">
        <title>Phylogenetically driven sequencing of extremely halophilic archaea reveals strategies for static and dynamic osmo-response.</title>
        <authorList>
            <person name="Becker E.A."/>
            <person name="Seitzer P.M."/>
            <person name="Tritt A."/>
            <person name="Larsen D."/>
            <person name="Krusor M."/>
            <person name="Yao A.I."/>
            <person name="Wu D."/>
            <person name="Madern D."/>
            <person name="Eisen J.A."/>
            <person name="Darling A.E."/>
            <person name="Facciotti M.T."/>
        </authorList>
    </citation>
    <scope>NUCLEOTIDE SEQUENCE [LARGE SCALE GENOMIC DNA]</scope>
    <source>
        <strain evidence="1 2">JCM 12255</strain>
    </source>
</reference>
<accession>L9WQB0</accession>
<evidence type="ECO:0000313" key="2">
    <source>
        <dbReference type="Proteomes" id="UP000011602"/>
    </source>
</evidence>
<evidence type="ECO:0000313" key="1">
    <source>
        <dbReference type="EMBL" id="ELY51669.1"/>
    </source>
</evidence>
<keyword evidence="2" id="KW-1185">Reference proteome</keyword>
<organism evidence="1 2">
    <name type="scientific">Natronolimnohabitans innermongolicus JCM 12255</name>
    <dbReference type="NCBI Taxonomy" id="1227499"/>
    <lineage>
        <taxon>Archaea</taxon>
        <taxon>Methanobacteriati</taxon>
        <taxon>Methanobacteriota</taxon>
        <taxon>Stenosarchaea group</taxon>
        <taxon>Halobacteria</taxon>
        <taxon>Halobacteriales</taxon>
        <taxon>Natrialbaceae</taxon>
        <taxon>Natronolimnohabitans</taxon>
    </lineage>
</organism>
<gene>
    <name evidence="1" type="ORF">C493_17106</name>
</gene>
<dbReference type="Proteomes" id="UP000011602">
    <property type="component" value="Unassembled WGS sequence"/>
</dbReference>
<dbReference type="InterPro" id="IPR021799">
    <property type="entry name" value="PIN-like_prokaryotic"/>
</dbReference>
<name>L9WQB0_9EURY</name>
<dbReference type="SUPFAM" id="SSF88723">
    <property type="entry name" value="PIN domain-like"/>
    <property type="match status" value="1"/>
</dbReference>
<dbReference type="EMBL" id="AOHZ01000081">
    <property type="protein sequence ID" value="ELY51669.1"/>
    <property type="molecule type" value="Genomic_DNA"/>
</dbReference>
<comment type="caution">
    <text evidence="1">The sequence shown here is derived from an EMBL/GenBank/DDBJ whole genome shotgun (WGS) entry which is preliminary data.</text>
</comment>
<dbReference type="RefSeq" id="WP_007260682.1">
    <property type="nucleotide sequence ID" value="NZ_AOHZ01000081.1"/>
</dbReference>